<dbReference type="InterPro" id="IPR022080">
    <property type="entry name" value="DUF3630"/>
</dbReference>
<sequence length="105" mass="12476">MSEMFKGKWQQQGPQQETILLWQAKSPDALYYDVFAEFALGWLDHPDIRIMQKDAAADSFCWVFEWRSTTFLLNYEEMSQSCWLSVTREPDQALLTQLLAWLNQY</sequence>
<evidence type="ECO:0000313" key="1">
    <source>
        <dbReference type="EMBL" id="RJG42616.1"/>
    </source>
</evidence>
<proteinExistence type="predicted"/>
<name>A0A418YDK1_9GAMM</name>
<accession>A0A418YDK1</accession>
<keyword evidence="2" id="KW-1185">Reference proteome</keyword>
<evidence type="ECO:0000313" key="2">
    <source>
        <dbReference type="Proteomes" id="UP000283255"/>
    </source>
</evidence>
<dbReference type="Pfam" id="PF12305">
    <property type="entry name" value="DUF3630"/>
    <property type="match status" value="1"/>
</dbReference>
<dbReference type="RefSeq" id="WP_119911042.1">
    <property type="nucleotide sequence ID" value="NZ_QZCH01000015.1"/>
</dbReference>
<dbReference type="EMBL" id="QZCH01000015">
    <property type="protein sequence ID" value="RJG42616.1"/>
    <property type="molecule type" value="Genomic_DNA"/>
</dbReference>
<dbReference type="Proteomes" id="UP000283255">
    <property type="component" value="Unassembled WGS sequence"/>
</dbReference>
<reference evidence="1 2" key="2">
    <citation type="submission" date="2019-01" db="EMBL/GenBank/DDBJ databases">
        <title>Motilimonas pumilus sp. nov., isolated from the gut of sea cucumber (Apostichopus japonicus).</title>
        <authorList>
            <person name="Wang F.-Q."/>
            <person name="Ren L.-H."/>
            <person name="Lin Y.-W."/>
            <person name="Sun G.-H."/>
            <person name="Du Z.-J."/>
            <person name="Zhao J.-X."/>
            <person name="Liu X.-J."/>
            <person name="Liu L.-J."/>
        </authorList>
    </citation>
    <scope>NUCLEOTIDE SEQUENCE [LARGE SCALE GENOMIC DNA]</scope>
    <source>
        <strain evidence="1 2">PLHSC7-2</strain>
    </source>
</reference>
<gene>
    <name evidence="1" type="ORF">D1Z90_12160</name>
</gene>
<dbReference type="OrthoDB" id="6389032at2"/>
<dbReference type="AlphaFoldDB" id="A0A418YDK1"/>
<reference evidence="1 2" key="1">
    <citation type="submission" date="2018-09" db="EMBL/GenBank/DDBJ databases">
        <authorList>
            <person name="Wang F."/>
        </authorList>
    </citation>
    <scope>NUCLEOTIDE SEQUENCE [LARGE SCALE GENOMIC DNA]</scope>
    <source>
        <strain evidence="1 2">PLHSC7-2</strain>
    </source>
</reference>
<organism evidence="1 2">
    <name type="scientific">Motilimonas pumila</name>
    <dbReference type="NCBI Taxonomy" id="2303987"/>
    <lineage>
        <taxon>Bacteria</taxon>
        <taxon>Pseudomonadati</taxon>
        <taxon>Pseudomonadota</taxon>
        <taxon>Gammaproteobacteria</taxon>
        <taxon>Alteromonadales</taxon>
        <taxon>Alteromonadales genera incertae sedis</taxon>
        <taxon>Motilimonas</taxon>
    </lineage>
</organism>
<protein>
    <submittedName>
        <fullName evidence="1">DUF3630 family protein</fullName>
    </submittedName>
</protein>
<comment type="caution">
    <text evidence="1">The sequence shown here is derived from an EMBL/GenBank/DDBJ whole genome shotgun (WGS) entry which is preliminary data.</text>
</comment>